<name>A0A1D6K7Q9_MAIZE</name>
<dbReference type="Pfam" id="PF00304">
    <property type="entry name" value="Gamma-thionin"/>
    <property type="match status" value="1"/>
</dbReference>
<dbReference type="EMBL" id="CM007647">
    <property type="protein sequence ID" value="ONL99585.1"/>
    <property type="molecule type" value="Genomic_DNA"/>
</dbReference>
<evidence type="ECO:0000313" key="2">
    <source>
        <dbReference type="EMBL" id="ONL99585.1"/>
    </source>
</evidence>
<dbReference type="InterPro" id="IPR003614">
    <property type="entry name" value="Knottins"/>
</dbReference>
<sequence length="97" mass="10508">MKPFICSSHFVVLVLSIVIAAEMASVEADHDCYHLSGKFKGWCLYPDHCADVCFTESDNNLGGKCRGFPSRCYCKTYCAQGPKAAPRTTVAASPALV</sequence>
<dbReference type="PaxDb" id="4577-AC202172.3_FGP004"/>
<dbReference type="STRING" id="4577.A0A1D6K7Q9"/>
<gene>
    <name evidence="2" type="ORF">ZEAMMB73_Zm00001d029775</name>
</gene>
<dbReference type="Gene3D" id="3.30.30.10">
    <property type="entry name" value="Knottin, scorpion toxin-like"/>
    <property type="match status" value="1"/>
</dbReference>
<evidence type="ECO:0000259" key="1">
    <source>
        <dbReference type="Pfam" id="PF00304"/>
    </source>
</evidence>
<organism evidence="2">
    <name type="scientific">Zea mays</name>
    <name type="common">Maize</name>
    <dbReference type="NCBI Taxonomy" id="4577"/>
    <lineage>
        <taxon>Eukaryota</taxon>
        <taxon>Viridiplantae</taxon>
        <taxon>Streptophyta</taxon>
        <taxon>Embryophyta</taxon>
        <taxon>Tracheophyta</taxon>
        <taxon>Spermatophyta</taxon>
        <taxon>Magnoliopsida</taxon>
        <taxon>Liliopsida</taxon>
        <taxon>Poales</taxon>
        <taxon>Poaceae</taxon>
        <taxon>PACMAD clade</taxon>
        <taxon>Panicoideae</taxon>
        <taxon>Andropogonodae</taxon>
        <taxon>Andropogoneae</taxon>
        <taxon>Tripsacinae</taxon>
        <taxon>Zea</taxon>
    </lineage>
</organism>
<reference evidence="2" key="1">
    <citation type="submission" date="2015-12" db="EMBL/GenBank/DDBJ databases">
        <title>Update maize B73 reference genome by single molecule sequencing technologies.</title>
        <authorList>
            <consortium name="Maize Genome Sequencing Project"/>
            <person name="Ware D."/>
        </authorList>
    </citation>
    <scope>NUCLEOTIDE SEQUENCE [LARGE SCALE GENOMIC DNA]</scope>
    <source>
        <tissue evidence="2">Seedling</tissue>
    </source>
</reference>
<dbReference type="KEGG" id="zma:103637607"/>
<feature type="domain" description="Knottins-like" evidence="1">
    <location>
        <begin position="32"/>
        <end position="78"/>
    </location>
</feature>
<dbReference type="AlphaFoldDB" id="A0A1D6K7Q9"/>
<dbReference type="InterPro" id="IPR036574">
    <property type="entry name" value="Scorpion_toxin-like_sf"/>
</dbReference>
<dbReference type="eggNOG" id="ENOG502R4QV">
    <property type="taxonomic scope" value="Eukaryota"/>
</dbReference>
<accession>A0A1D6K7Q9</accession>
<dbReference type="InParanoid" id="A0A1D6K7Q9"/>
<protein>
    <recommendedName>
        <fullName evidence="1">Knottins-like domain-containing protein</fullName>
    </recommendedName>
</protein>
<dbReference type="SUPFAM" id="SSF57095">
    <property type="entry name" value="Scorpion toxin-like"/>
    <property type="match status" value="1"/>
</dbReference>
<proteinExistence type="predicted"/>
<dbReference type="SMR" id="A0A1D6K7Q9"/>
<dbReference type="OrthoDB" id="691674at2759"/>